<sequence length="210" mass="23347">MDADGNKHKVSVVVLAKQSAESSEPSVSQKHQVSIENGTTVVDGILISNKKHPLPADFNPGNDPLAEQKVQELIAAMQSHGLDVQNTTSGFRDYTYQEQLYNGYVEQYGVEEADKISARPGYSEHQTGLTHDLINTAGELITSEPEAAWIRENCADYGFIVRYPQDKEDVTGYSYEPWHLRYVGEEAAREIMSKGITLEEYLDVEGGDYA</sequence>
<organism evidence="2 3">
    <name type="scientific">Ileibacterium valens</name>
    <dbReference type="NCBI Taxonomy" id="1862668"/>
    <lineage>
        <taxon>Bacteria</taxon>
        <taxon>Bacillati</taxon>
        <taxon>Bacillota</taxon>
        <taxon>Erysipelotrichia</taxon>
        <taxon>Erysipelotrichales</taxon>
        <taxon>Erysipelotrichaceae</taxon>
        <taxon>Ileibacterium</taxon>
    </lineage>
</organism>
<dbReference type="AlphaFoldDB" id="A0A1U7NFW6"/>
<gene>
    <name evidence="2" type="ORF">BO222_06605</name>
</gene>
<accession>A0A1U7NFW6</accession>
<dbReference type="PANTHER" id="PTHR34385:SF1">
    <property type="entry name" value="PEPTIDOGLYCAN L-ALANYL-D-GLUTAMATE ENDOPEPTIDASE CWLK"/>
    <property type="match status" value="1"/>
</dbReference>
<dbReference type="InterPro" id="IPR003709">
    <property type="entry name" value="VanY-like_core_dom"/>
</dbReference>
<dbReference type="SUPFAM" id="SSF55166">
    <property type="entry name" value="Hedgehog/DD-peptidase"/>
    <property type="match status" value="1"/>
</dbReference>
<protein>
    <recommendedName>
        <fullName evidence="1">D-alanyl-D-alanine carboxypeptidase-like core domain-containing protein</fullName>
    </recommendedName>
</protein>
<dbReference type="InterPro" id="IPR058193">
    <property type="entry name" value="VanY/YodJ_core_dom"/>
</dbReference>
<dbReference type="InterPro" id="IPR052179">
    <property type="entry name" value="DD-CPase-like"/>
</dbReference>
<proteinExistence type="predicted"/>
<dbReference type="EMBL" id="MPJW01000135">
    <property type="protein sequence ID" value="OLU39461.1"/>
    <property type="molecule type" value="Genomic_DNA"/>
</dbReference>
<feature type="domain" description="D-alanyl-D-alanine carboxypeptidase-like core" evidence="1">
    <location>
        <begin position="66"/>
        <end position="184"/>
    </location>
</feature>
<dbReference type="CDD" id="cd14852">
    <property type="entry name" value="LD-carboxypeptidase"/>
    <property type="match status" value="1"/>
</dbReference>
<dbReference type="PANTHER" id="PTHR34385">
    <property type="entry name" value="D-ALANYL-D-ALANINE CARBOXYPEPTIDASE"/>
    <property type="match status" value="1"/>
</dbReference>
<dbReference type="GO" id="GO:0006508">
    <property type="term" value="P:proteolysis"/>
    <property type="evidence" value="ECO:0007669"/>
    <property type="project" value="InterPro"/>
</dbReference>
<dbReference type="InterPro" id="IPR009045">
    <property type="entry name" value="Zn_M74/Hedgehog-like"/>
</dbReference>
<dbReference type="Proteomes" id="UP000186341">
    <property type="component" value="Unassembled WGS sequence"/>
</dbReference>
<comment type="caution">
    <text evidence="2">The sequence shown here is derived from an EMBL/GenBank/DDBJ whole genome shotgun (WGS) entry which is preliminary data.</text>
</comment>
<reference evidence="2 3" key="1">
    <citation type="submission" date="2016-11" db="EMBL/GenBank/DDBJ databases">
        <title>Description of two novel members of the family Erysipelotrichaceae: Ileibacterium lipovorans gen. nov., sp. nov. and Dubosiella newyorkensis, gen. nov., sp. nov.</title>
        <authorList>
            <person name="Cox L.M."/>
            <person name="Sohn J."/>
            <person name="Tyrrell K.L."/>
            <person name="Citron D.M."/>
            <person name="Lawson P.A."/>
            <person name="Patel N.B."/>
            <person name="Iizumi T."/>
            <person name="Perez-Perez G.I."/>
            <person name="Goldstein E.J."/>
            <person name="Blaser M.J."/>
        </authorList>
    </citation>
    <scope>NUCLEOTIDE SEQUENCE [LARGE SCALE GENOMIC DNA]</scope>
    <source>
        <strain evidence="2 3">NYU-BL-A3</strain>
    </source>
</reference>
<dbReference type="Pfam" id="PF02557">
    <property type="entry name" value="VanY"/>
    <property type="match status" value="1"/>
</dbReference>
<name>A0A1U7NFW6_9FIRM</name>
<dbReference type="Gene3D" id="3.30.1380.10">
    <property type="match status" value="1"/>
</dbReference>
<evidence type="ECO:0000313" key="2">
    <source>
        <dbReference type="EMBL" id="OLU39461.1"/>
    </source>
</evidence>
<keyword evidence="3" id="KW-1185">Reference proteome</keyword>
<dbReference type="GO" id="GO:0008233">
    <property type="term" value="F:peptidase activity"/>
    <property type="evidence" value="ECO:0007669"/>
    <property type="project" value="InterPro"/>
</dbReference>
<evidence type="ECO:0000313" key="3">
    <source>
        <dbReference type="Proteomes" id="UP000186341"/>
    </source>
</evidence>
<evidence type="ECO:0000259" key="1">
    <source>
        <dbReference type="Pfam" id="PF02557"/>
    </source>
</evidence>